<gene>
    <name evidence="10" type="ORF">MACK_002144</name>
</gene>
<comment type="function">
    <text evidence="7">PPIases accelerate the folding of proteins. It catalyzes the cis-trans isomerization of proline imidic peptide bonds in oligopeptides.</text>
</comment>
<evidence type="ECO:0000256" key="1">
    <source>
        <dbReference type="ARBA" id="ARBA00000971"/>
    </source>
</evidence>
<comment type="similarity">
    <text evidence="7">Belongs to the cyclophilin-type PPIase family. PPIL4 subfamily.</text>
</comment>
<dbReference type="EMBL" id="CP056070">
    <property type="protein sequence ID" value="UKK01331.2"/>
    <property type="molecule type" value="Genomic_DNA"/>
</dbReference>
<evidence type="ECO:0000256" key="6">
    <source>
        <dbReference type="PROSITE-ProRule" id="PRU00176"/>
    </source>
</evidence>
<name>A0A976MBA4_THEOR</name>
<dbReference type="GO" id="GO:0003723">
    <property type="term" value="F:RNA binding"/>
    <property type="evidence" value="ECO:0007669"/>
    <property type="project" value="UniProtKB-UniRule"/>
</dbReference>
<evidence type="ECO:0000256" key="2">
    <source>
        <dbReference type="ARBA" id="ARBA00004123"/>
    </source>
</evidence>
<dbReference type="Gene3D" id="3.30.70.330">
    <property type="match status" value="1"/>
</dbReference>
<feature type="compositionally biased region" description="Basic residues" evidence="8">
    <location>
        <begin position="314"/>
        <end position="337"/>
    </location>
</feature>
<evidence type="ECO:0000313" key="10">
    <source>
        <dbReference type="EMBL" id="UKK01331.2"/>
    </source>
</evidence>
<feature type="region of interest" description="Disordered" evidence="8">
    <location>
        <begin position="152"/>
        <end position="286"/>
    </location>
</feature>
<evidence type="ECO:0000256" key="5">
    <source>
        <dbReference type="ARBA" id="ARBA00023242"/>
    </source>
</evidence>
<feature type="domain" description="RRM" evidence="9">
    <location>
        <begin position="53"/>
        <end position="131"/>
    </location>
</feature>
<dbReference type="InterPro" id="IPR035542">
    <property type="entry name" value="CRIP"/>
</dbReference>
<dbReference type="PROSITE" id="PS50102">
    <property type="entry name" value="RRM"/>
    <property type="match status" value="1"/>
</dbReference>
<dbReference type="AlphaFoldDB" id="A0A976MBA4"/>
<dbReference type="InterPro" id="IPR035979">
    <property type="entry name" value="RBD_domain_sf"/>
</dbReference>
<dbReference type="PANTHER" id="PTHR45843">
    <property type="entry name" value="PEPTIDYL-PROLYL CIS-TRANS ISOMERASE-LIKE 4"/>
    <property type="match status" value="1"/>
</dbReference>
<keyword evidence="5 7" id="KW-0539">Nucleus</keyword>
<dbReference type="InterPro" id="IPR000504">
    <property type="entry name" value="RRM_dom"/>
</dbReference>
<reference evidence="10" key="1">
    <citation type="submission" date="2022-07" db="EMBL/GenBank/DDBJ databases">
        <title>Evaluation of T. orientalis genome assembly methods using nanopore sequencing and analysis of variation between genomes.</title>
        <authorList>
            <person name="Yam J."/>
            <person name="Micallef M.L."/>
            <person name="Liu M."/>
            <person name="Djordjevic S.P."/>
            <person name="Bogema D.R."/>
            <person name="Jenkins C."/>
        </authorList>
    </citation>
    <scope>NUCLEOTIDE SEQUENCE</scope>
    <source>
        <strain evidence="10">Goon Nure</strain>
    </source>
</reference>
<dbReference type="SUPFAM" id="SSF54928">
    <property type="entry name" value="RNA-binding domain, RBD"/>
    <property type="match status" value="1"/>
</dbReference>
<proteinExistence type="inferred from homology"/>
<sequence>MEIAGDISPSEKEALTKEFRDLEEIREREAKSRAVVLEILGDIPDADITPPKNVLFVCKLNPVTEEGDLKIIFSRFGTVKKCDIIKDYVTGDSLQYAFIEFETEASCNEAYFKMQNVLIDDRRIHVDFCQSVSGFWKRYYFKETFTRKRKERTNYRRNDHNRNNLGRDDTHSHKDRRRRDFEENRSHHKHGSRHTTHPDREGRLAPRSPSESHRLRHRRSTSRRSPDIHSEPVRRSSSRDSFGRRKDQRDRYTRRSVSRGSISRSEDNHRSTSISLDSRISDHSDHRIRRGSRYGFLPRRSRRSISLSEEYLGKRRRPRRRNRRRDRLRNYRSRSRTPSRDRVGNYRARSRSRERPRRRHSRSTSPRSDRS</sequence>
<feature type="compositionally biased region" description="Basic and acidic residues" evidence="8">
    <location>
        <begin position="224"/>
        <end position="253"/>
    </location>
</feature>
<comment type="subcellular location">
    <subcellularLocation>
        <location evidence="2 7">Nucleus</location>
    </subcellularLocation>
</comment>
<protein>
    <recommendedName>
        <fullName evidence="7">Peptidyl-prolyl cis-trans isomerase</fullName>
        <shortName evidence="7">PPIase</shortName>
        <ecNumber evidence="7">5.2.1.8</ecNumber>
    </recommendedName>
</protein>
<feature type="region of interest" description="Disordered" evidence="8">
    <location>
        <begin position="308"/>
        <end position="371"/>
    </location>
</feature>
<dbReference type="GO" id="GO:0003755">
    <property type="term" value="F:peptidyl-prolyl cis-trans isomerase activity"/>
    <property type="evidence" value="ECO:0007669"/>
    <property type="project" value="UniProtKB-UniRule"/>
</dbReference>
<evidence type="ECO:0000259" key="9">
    <source>
        <dbReference type="PROSITE" id="PS50102"/>
    </source>
</evidence>
<keyword evidence="6 7" id="KW-0694">RNA-binding</keyword>
<dbReference type="Pfam" id="PF00076">
    <property type="entry name" value="RRM_1"/>
    <property type="match status" value="1"/>
</dbReference>
<feature type="compositionally biased region" description="Basic residues" evidence="8">
    <location>
        <begin position="348"/>
        <end position="362"/>
    </location>
</feature>
<evidence type="ECO:0000256" key="8">
    <source>
        <dbReference type="SAM" id="MobiDB-lite"/>
    </source>
</evidence>
<dbReference type="GO" id="GO:0005634">
    <property type="term" value="C:nucleus"/>
    <property type="evidence" value="ECO:0007669"/>
    <property type="project" value="UniProtKB-SubCell"/>
</dbReference>
<keyword evidence="4 7" id="KW-0413">Isomerase</keyword>
<evidence type="ECO:0000256" key="7">
    <source>
        <dbReference type="RuleBase" id="RU365081"/>
    </source>
</evidence>
<dbReference type="InterPro" id="IPR012677">
    <property type="entry name" value="Nucleotide-bd_a/b_plait_sf"/>
</dbReference>
<dbReference type="Proteomes" id="UP000244811">
    <property type="component" value="Chromosome 3"/>
</dbReference>
<keyword evidence="3 7" id="KW-0697">Rotamase</keyword>
<dbReference type="CDD" id="cd12235">
    <property type="entry name" value="RRM_PPIL4"/>
    <property type="match status" value="1"/>
</dbReference>
<feature type="compositionally biased region" description="Basic and acidic residues" evidence="8">
    <location>
        <begin position="152"/>
        <end position="185"/>
    </location>
</feature>
<evidence type="ECO:0000313" key="11">
    <source>
        <dbReference type="Proteomes" id="UP000244811"/>
    </source>
</evidence>
<dbReference type="PANTHER" id="PTHR45843:SF1">
    <property type="entry name" value="PEPTIDYL-PROLYL CIS-TRANS ISOMERASE-LIKE 4"/>
    <property type="match status" value="1"/>
</dbReference>
<comment type="catalytic activity">
    <reaction evidence="1 7">
        <text>[protein]-peptidylproline (omega=180) = [protein]-peptidylproline (omega=0)</text>
        <dbReference type="Rhea" id="RHEA:16237"/>
        <dbReference type="Rhea" id="RHEA-COMP:10747"/>
        <dbReference type="Rhea" id="RHEA-COMP:10748"/>
        <dbReference type="ChEBI" id="CHEBI:83833"/>
        <dbReference type="ChEBI" id="CHEBI:83834"/>
        <dbReference type="EC" id="5.2.1.8"/>
    </reaction>
</comment>
<dbReference type="EC" id="5.2.1.8" evidence="7"/>
<organism evidence="10 11">
    <name type="scientific">Theileria orientalis</name>
    <dbReference type="NCBI Taxonomy" id="68886"/>
    <lineage>
        <taxon>Eukaryota</taxon>
        <taxon>Sar</taxon>
        <taxon>Alveolata</taxon>
        <taxon>Apicomplexa</taxon>
        <taxon>Aconoidasida</taxon>
        <taxon>Piroplasmida</taxon>
        <taxon>Theileriidae</taxon>
        <taxon>Theileria</taxon>
    </lineage>
</organism>
<accession>A0A976MBA4</accession>
<evidence type="ECO:0000256" key="4">
    <source>
        <dbReference type="ARBA" id="ARBA00023235"/>
    </source>
</evidence>
<dbReference type="SMART" id="SM00360">
    <property type="entry name" value="RRM"/>
    <property type="match status" value="1"/>
</dbReference>
<evidence type="ECO:0000256" key="3">
    <source>
        <dbReference type="ARBA" id="ARBA00023110"/>
    </source>
</evidence>
<feature type="compositionally biased region" description="Basic residues" evidence="8">
    <location>
        <begin position="186"/>
        <end position="195"/>
    </location>
</feature>